<dbReference type="FunCoup" id="A0A168MWQ0">
    <property type="interactions" value="355"/>
</dbReference>
<dbReference type="InterPro" id="IPR026854">
    <property type="entry name" value="VPS13_N"/>
</dbReference>
<reference evidence="10" key="1">
    <citation type="submission" date="2016-04" db="EMBL/GenBank/DDBJ databases">
        <authorList>
            <person name="Evans L.H."/>
            <person name="Alamgir A."/>
            <person name="Owens N."/>
            <person name="Weber N.D."/>
            <person name="Virtaneva K."/>
            <person name="Barbian K."/>
            <person name="Babar A."/>
            <person name="Rosenke K."/>
        </authorList>
    </citation>
    <scope>NUCLEOTIDE SEQUENCE [LARGE SCALE GENOMIC DNA]</scope>
    <source>
        <strain evidence="10">CBS 101.48</strain>
    </source>
</reference>
<keyword evidence="2" id="KW-0813">Transport</keyword>
<proteinExistence type="inferred from homology"/>
<dbReference type="InterPro" id="IPR009543">
    <property type="entry name" value="VPS13_VAB"/>
</dbReference>
<evidence type="ECO:0000256" key="4">
    <source>
        <dbReference type="SAM" id="Coils"/>
    </source>
</evidence>
<name>A0A168MWQ0_ABSGL</name>
<dbReference type="GO" id="GO:0007005">
    <property type="term" value="P:mitochondrion organization"/>
    <property type="evidence" value="ECO:0007669"/>
    <property type="project" value="TreeGrafter"/>
</dbReference>
<dbReference type="OMA" id="SGWRPIR"/>
<feature type="compositionally biased region" description="Acidic residues" evidence="5">
    <location>
        <begin position="854"/>
        <end position="867"/>
    </location>
</feature>
<dbReference type="InterPro" id="IPR026847">
    <property type="entry name" value="VPS13"/>
</dbReference>
<feature type="region of interest" description="Disordered" evidence="5">
    <location>
        <begin position="921"/>
        <end position="940"/>
    </location>
</feature>
<evidence type="ECO:0000313" key="11">
    <source>
        <dbReference type="Proteomes" id="UP000078561"/>
    </source>
</evidence>
<keyword evidence="4" id="KW-0175">Coiled coil</keyword>
<dbReference type="Pfam" id="PF25033">
    <property type="entry name" value="VPS13_M"/>
    <property type="match status" value="1"/>
</dbReference>
<accession>A0A168MWQ0</accession>
<dbReference type="STRING" id="4829.A0A168MWQ0"/>
<dbReference type="InParanoid" id="A0A168MWQ0"/>
<dbReference type="InterPro" id="IPR056747">
    <property type="entry name" value="VPS13-like_M"/>
</dbReference>
<dbReference type="EMBL" id="LT552694">
    <property type="protein sequence ID" value="SAL99367.1"/>
    <property type="molecule type" value="Genomic_DNA"/>
</dbReference>
<feature type="region of interest" description="Disordered" evidence="5">
    <location>
        <begin position="848"/>
        <end position="882"/>
    </location>
</feature>
<feature type="domain" description="Vacuolar protein sorting-associated protein 13 VPS13 adaptor binding" evidence="8">
    <location>
        <begin position="2014"/>
        <end position="2605"/>
    </location>
</feature>
<evidence type="ECO:0008006" key="12">
    <source>
        <dbReference type="Google" id="ProtNLM"/>
    </source>
</evidence>
<evidence type="ECO:0000256" key="5">
    <source>
        <dbReference type="SAM" id="MobiDB-lite"/>
    </source>
</evidence>
<dbReference type="GO" id="GO:0006623">
    <property type="term" value="P:protein targeting to vacuole"/>
    <property type="evidence" value="ECO:0007669"/>
    <property type="project" value="TreeGrafter"/>
</dbReference>
<organism evidence="10">
    <name type="scientific">Absidia glauca</name>
    <name type="common">Pin mould</name>
    <dbReference type="NCBI Taxonomy" id="4829"/>
    <lineage>
        <taxon>Eukaryota</taxon>
        <taxon>Fungi</taxon>
        <taxon>Fungi incertae sedis</taxon>
        <taxon>Mucoromycota</taxon>
        <taxon>Mucoromycotina</taxon>
        <taxon>Mucoromycetes</taxon>
        <taxon>Mucorales</taxon>
        <taxon>Cunninghamellaceae</taxon>
        <taxon>Absidia</taxon>
    </lineage>
</organism>
<dbReference type="Pfam" id="PF25037">
    <property type="entry name" value="VPS13_C"/>
    <property type="match status" value="1"/>
</dbReference>
<dbReference type="OrthoDB" id="428159at2759"/>
<dbReference type="Pfam" id="PF25036">
    <property type="entry name" value="VPS13_VAB"/>
    <property type="match status" value="1"/>
</dbReference>
<evidence type="ECO:0000259" key="8">
    <source>
        <dbReference type="Pfam" id="PF25036"/>
    </source>
</evidence>
<dbReference type="InterPro" id="IPR056748">
    <property type="entry name" value="VPS13-like_C"/>
</dbReference>
<dbReference type="Proteomes" id="UP000078561">
    <property type="component" value="Unassembled WGS sequence"/>
</dbReference>
<sequence>MLESLVSTLLNRVLGAYVSNLNYNQLQIGIWSGEVVLRDLKLKREALDKLNLPVDVLEGYLGELTLNIPWSNLKSKPVMVHIKNAYVLAVPRNESSMTMEEMADRQYEAKKHKLAEAELVQTAAANKTTEGGDNGAEATKNDTFVNQLVTKIMNNLQFSVTNIHIRYEDNVSAPGHPFATGLTLSELSAITTDENWVPQTIGDAINVIHKLATLESLSIYWNTEARSLAALEENEAKQAFQHLIATHSYVPNEHQYILKPVSGTGRIKLNKSFGSNVPKVDATLLFDELAFVIDNEQYRDTILLLDLFHSYLKKQKYQHLHPPPEMTPKRNPREFFQFAGQAVLSKVHERNARWSWARLKERRDDRIAYLDCYVADKLGKATEDQMQLLEDLERKLSFEDIRFYRSIAKNRLKREKAVLAAEEKRRKELEARGNQQQQQQQGWLSSWWYGQQSSASGSENTENKVDPELVITDEQRQEFYDAIEYDEDKAAIAESIEIPKDTMLLSLRTSLNKGSFTIKRDPHVDQPVELASLVFDSVTLGSILYVESWKASASLGDLRLYDGVTEKTRYHQLVGVSRKHLLNSDDDNDSDDHGALVAHQPFFAVEYEYHPLDKRADNAITLVMRNIDIVYNPIIIREILTFFRPPTSSIDSVNALVEVAGDTLEDIKKQTRSTLTFALEQHTTFDLHVDMDAPIIVIPESCTSPTSRGIVLDAGHINIESQLVSPDTVAAMKSKRAADYTTDDHQQLRSLMYDRFTMKLTQTKILVGGDSVDACLQQIRDPQPSLEYLHLVDRIDMTFLLELCILEASPELAKFKMSGHLPLLRVNFSDSKYRTIMQLPQLISASGLFGQKDNDDDDDDVDDDNDGKEDGHGKVNTEDRDDTVEKFTTDDIKRRSLMDLKLWKQAEDVLFVDMDSEHGNSFHTTDDEDDGPGVTTKASSVTTLSGTSRDKKAKVMDQKQFALDFRVDKVLANIYQAIPVSEHTQVPERLLSVLSLQGLSLDYMMRPYDMSVDLTLQAMDVIDRMTHGNEFKYLVTSNHEVLEMDMPHNNSNRGIKDEVLVKLHYIQTDKKSPEYLEKYKGIDRTVHLTLSTLNFIVTRSSVLTLYNYAMSTFVDPEQQAPSGRRKSSSAAAAVITQPPAETQNVRVDLFLDSVNFILNNDGTRIATGELSHGDLLILLVEGKTKVQSKFANFTLTDDSKSHGSGDPHHQQQQLLTIQGDELIDLRYETFLEPSTTDDTTASSYPGYDQSLYLRMGSARFTFLETPVCELLSFLSKFAAMKTFYDRARQAALQTAQQQYNTMTKMHFDVVIRTPVVLFPEQQQHGKDVVVAHLGEIWASNAFVVPPQDEGCALLNCVKAGLRAMNLTSKWHFATGATEQVQLQTLPIIDDIDLNLDIVIPHTEDGAKPVMTGTTSRPGFDITGDLSRVSMNLTERQYKFLLDATQMISRVFGQMQQEDPTSEGFVEARTDRRTSQLPMLSDKTLQASSSSSSTAEAIDGTSAPMRFRMALQMPTIEFEVYTDSKVSNSSPPVSLSRFALNGSSLQVRGQENGSIEVGWQVHTLTVDDTRPDIHSKFRHIVPAMQHGHQFLMQCDLSPPSGVGGGRHGIVLLTINEPKMIVSLDHVFMLYQFFTTPTNHSAKPSVAPPPLPRRPSHHPSSTATNDKKTAQQEEEENGSLLELSYRLNVTNVEFILLADPDAVDSEAVVLSTEKIMISHQSVMALAVKKMGMFLCRMDSRDTSTLRFIQPFDISISMNNNNLSEGDGGVIELEVDVDALVLRLSYRDAMLVTSIFNKAYDLYNKYIMSTTVPTSPGISYAQTLLDQATTSALQFATQTKESLRAAFQGMQIILIEEVHEFPMIDMTLKPFEVIASNWSKLLSANVSFSAYINYFNIKNSHWEPLIEPWQFDLQVFKEMQNGQHPLNVKIVSTRDLNINITHTFLESAMTTIVMFDKQKNSNYCGERGHESPYKIRNRTGYPIHIWNSNKGDAPSSPGGVTVRKLEDGKDLPWWFEDWRKRREMTETVSNILNVQLEGALWETLRNAHVDTEGEHVYALRPLVRNVQHRIVFDVKLVNNVKVVTIRSAMVIENRTLLPVDVTLLDSRGYADGTFIKIAPGEDYPLPIEKAFHNRFCIRPDAGFGYKWTSHAIHWSDFAKNDDYKTTFSCVSEETGNNDMPPFIFQVFARQDKTNPLYGRYCAMAIRLSAPVEIENLLPYDINFRIIDKTAGQDYNSFLRKGGSIPLHVVENKHLLLLNIHMPSTGNARGRNAYKASDFAIVSTRGADDLDIDDTIQLTDKNGNGLTLKINTVDIPESGGARKYSIFCPYIIINKTGCPIALKPKLAWQNSMFNAQTPISVSRPASQPEPFMYSYPKYDNRNRSLIQTSGSEWSQPLSFEAVRAVYDVSIPTPSQSEEFHIGINVQEGVGKYKVTKMVTLTPRFILSNHMDVSIRYREPESRVDQEVGPRARTPLYRIRKSAEKQLCIKLPGINNAWSAPFNIQDIGKVHVRLNNSAGATVMLMRVTTILEDATVFIVLDKEQDDGWPYLLVNRTNEDMTFYQEDPLAALSGGSGGGGGAQSFNAHKTKVYTLPAQTKVPYSWDMPAVKDKKIVLNIYGRERPINTQEIGSQLPFRHKTKYGQQAITSIDIKTHGSRQIVQLFPFNQGNSLFRPASSSSSITTSSSSSISSNWETTRIDGFEAVDIKPIINAVFQLTLSHIGFSVINKQLQELVYVTFKGMDVKVTDSNMYQSLRWNIKWLQIDNQLYGTIFPILLYPTNMTKEAGHEILPTFQLALDRVKDDSHGVLYFKYFSFLLQELSLEMDEEFIYAILDFSHLNVNGWNTNMDDSRVWEYSTDIPDAKQQEDMALLYFEVLSVQPIRFDLSFLRTAQVNIVDDRNQSNSALMFFVNILTMAIGNINNAPMRFNALAIENLMACRQDLTDRIFIHYSDQFVYQIHRMLGSADFLGNPGSIGKGLSAATMDREYQERRRMNMARNKPRHALVGMAQGANYFANSLASGVTGLVTQPIEGASREGVGGFFAGVGKGLVGAVTKPVVGVFDLASNVTEGIRNTTTPSDTNDIERIRYPRFIGDSAVLKPYSIREAQGQSWLKDVSGGRYLNDAYIAHCHVQDDDRVAMLTSNRLMLLRTKRLSVEWQEPFTDIQTIKCEPTGIAIYLRSMSWEPFLVIPEKANREQFFKKIEETVLQYNAVRRPVQ</sequence>
<feature type="domain" description="Intermembrane lipid transfer protein VPS13-like C-terminal" evidence="9">
    <location>
        <begin position="3082"/>
        <end position="3187"/>
    </location>
</feature>
<protein>
    <recommendedName>
        <fullName evidence="12">Vacuolar protein sorting-associated protein</fullName>
    </recommendedName>
</protein>
<dbReference type="GO" id="GO:0045324">
    <property type="term" value="P:late endosome to vacuole transport"/>
    <property type="evidence" value="ECO:0007669"/>
    <property type="project" value="TreeGrafter"/>
</dbReference>
<dbReference type="PANTHER" id="PTHR16166">
    <property type="entry name" value="VACUOLAR PROTEIN SORTING-ASSOCIATED PROTEIN VPS13"/>
    <property type="match status" value="1"/>
</dbReference>
<dbReference type="PANTHER" id="PTHR16166:SF93">
    <property type="entry name" value="INTERMEMBRANE LIPID TRANSFER PROTEIN VPS13"/>
    <property type="match status" value="1"/>
</dbReference>
<comment type="similarity">
    <text evidence="1">Belongs to the VPS13 family.</text>
</comment>
<evidence type="ECO:0000259" key="7">
    <source>
        <dbReference type="Pfam" id="PF25033"/>
    </source>
</evidence>
<evidence type="ECO:0000259" key="9">
    <source>
        <dbReference type="Pfam" id="PF25037"/>
    </source>
</evidence>
<dbReference type="GO" id="GO:0006869">
    <property type="term" value="P:lipid transport"/>
    <property type="evidence" value="ECO:0007669"/>
    <property type="project" value="UniProtKB-KW"/>
</dbReference>
<feature type="coiled-coil region" evidence="4">
    <location>
        <begin position="375"/>
        <end position="439"/>
    </location>
</feature>
<evidence type="ECO:0000256" key="1">
    <source>
        <dbReference type="ARBA" id="ARBA00006545"/>
    </source>
</evidence>
<feature type="compositionally biased region" description="Basic and acidic residues" evidence="5">
    <location>
        <begin position="868"/>
        <end position="882"/>
    </location>
</feature>
<gene>
    <name evidence="10" type="primary">ABSGL_04980.1 scaffold 6267</name>
</gene>
<feature type="domain" description="VPS13-like middle region" evidence="7">
    <location>
        <begin position="1174"/>
        <end position="1952"/>
    </location>
</feature>
<evidence type="ECO:0000256" key="2">
    <source>
        <dbReference type="ARBA" id="ARBA00022448"/>
    </source>
</evidence>
<feature type="domain" description="Chorein N-terminal" evidence="6">
    <location>
        <begin position="1"/>
        <end position="840"/>
    </location>
</feature>
<evidence type="ECO:0000313" key="10">
    <source>
        <dbReference type="EMBL" id="SAL99367.1"/>
    </source>
</evidence>
<evidence type="ECO:0000259" key="6">
    <source>
        <dbReference type="Pfam" id="PF12624"/>
    </source>
</evidence>
<dbReference type="Pfam" id="PF12624">
    <property type="entry name" value="VPS13_N"/>
    <property type="match status" value="1"/>
</dbReference>
<dbReference type="GO" id="GO:0045053">
    <property type="term" value="P:protein retention in Golgi apparatus"/>
    <property type="evidence" value="ECO:0007669"/>
    <property type="project" value="TreeGrafter"/>
</dbReference>
<evidence type="ECO:0000256" key="3">
    <source>
        <dbReference type="ARBA" id="ARBA00023055"/>
    </source>
</evidence>
<keyword evidence="11" id="KW-1185">Reference proteome</keyword>
<feature type="region of interest" description="Disordered" evidence="5">
    <location>
        <begin position="1637"/>
        <end position="1675"/>
    </location>
</feature>
<keyword evidence="3" id="KW-0445">Lipid transport</keyword>